<dbReference type="Proteomes" id="UP000231962">
    <property type="component" value="Unassembled WGS sequence"/>
</dbReference>
<dbReference type="Pfam" id="PF00535">
    <property type="entry name" value="Glycos_transf_2"/>
    <property type="match status" value="1"/>
</dbReference>
<proteinExistence type="predicted"/>
<dbReference type="EMBL" id="NPDY01000004">
    <property type="protein sequence ID" value="PJZ70272.1"/>
    <property type="molecule type" value="Genomic_DNA"/>
</dbReference>
<dbReference type="SUPFAM" id="SSF53448">
    <property type="entry name" value="Nucleotide-diphospho-sugar transferases"/>
    <property type="match status" value="1"/>
</dbReference>
<dbReference type="Proteomes" id="UP000231990">
    <property type="component" value="Unassembled WGS sequence"/>
</dbReference>
<evidence type="ECO:0000313" key="5">
    <source>
        <dbReference type="Proteomes" id="UP000231990"/>
    </source>
</evidence>
<dbReference type="CDD" id="cd00761">
    <property type="entry name" value="Glyco_tranf_GTA_type"/>
    <property type="match status" value="1"/>
</dbReference>
<dbReference type="PANTHER" id="PTHR43685:SF3">
    <property type="entry name" value="SLR2126 PROTEIN"/>
    <property type="match status" value="1"/>
</dbReference>
<dbReference type="Gene3D" id="3.90.550.10">
    <property type="entry name" value="Spore Coat Polysaccharide Biosynthesis Protein SpsA, Chain A"/>
    <property type="match status" value="1"/>
</dbReference>
<comment type="caution">
    <text evidence="3">The sequence shown here is derived from an EMBL/GenBank/DDBJ whole genome shotgun (WGS) entry which is preliminary data.</text>
</comment>
<evidence type="ECO:0000313" key="3">
    <source>
        <dbReference type="EMBL" id="PJZ72844.1"/>
    </source>
</evidence>
<dbReference type="RefSeq" id="WP_100713234.1">
    <property type="nucleotide sequence ID" value="NZ_NPDY01000004.1"/>
</dbReference>
<dbReference type="AlphaFoldDB" id="A0A2M9ZLI6"/>
<accession>A0A2M9ZLI6</accession>
<dbReference type="InterPro" id="IPR029044">
    <property type="entry name" value="Nucleotide-diphossugar_trans"/>
</dbReference>
<dbReference type="PANTHER" id="PTHR43685">
    <property type="entry name" value="GLYCOSYLTRANSFERASE"/>
    <property type="match status" value="1"/>
</dbReference>
<dbReference type="InterPro" id="IPR050834">
    <property type="entry name" value="Glycosyltransf_2"/>
</dbReference>
<reference evidence="4 5" key="1">
    <citation type="submission" date="2017-07" db="EMBL/GenBank/DDBJ databases">
        <title>Leptospira spp. isolated from tropical soils.</title>
        <authorList>
            <person name="Thibeaux R."/>
            <person name="Iraola G."/>
            <person name="Ferres I."/>
            <person name="Bierque E."/>
            <person name="Girault D."/>
            <person name="Soupe-Gilbert M.-E."/>
            <person name="Picardeau M."/>
            <person name="Goarant C."/>
        </authorList>
    </citation>
    <scope>NUCLEOTIDE SEQUENCE [LARGE SCALE GENOMIC DNA]</scope>
    <source>
        <strain evidence="3 5">FH1-B-B1</strain>
        <strain evidence="2 4">FH1-B-C1</strain>
    </source>
</reference>
<keyword evidence="4" id="KW-1185">Reference proteome</keyword>
<protein>
    <recommendedName>
        <fullName evidence="1">Glycosyltransferase 2-like domain-containing protein</fullName>
    </recommendedName>
</protein>
<sequence length="339" mass="38360">MTVSSEFSVSYVVTTFNRGNLIQRTIDSILAQHAENVKFEVVVVDGGSTDDTTRVLERLYKADLRVKVVQDPSPGVMPSRHTGAKNASGSIIVFIEDDVKLEQGHLGGVVSAFSNEEIHLAGGPCLPEFRDCEAPDWFEGLWSRVDGIEGGKMCGWLSLIDLGSKPIQIDPTLIWALNLAIRRSTLFELGGFHPDLSPPKFKAYQGDGEVGLALKACEKGLKAVYSPNMKVWHEITAERFTLQYLEKRFYFQGISESYTKIRKERSVKFPIKEIIKFLYFTLLKVKHVFSKEPLKKVFIGTQIAYAKGYIFHNRATKHSDHLRRWIFQNNYLEQNVPSI</sequence>
<name>A0A2M9ZLI6_9LEPT</name>
<evidence type="ECO:0000259" key="1">
    <source>
        <dbReference type="Pfam" id="PF00535"/>
    </source>
</evidence>
<organism evidence="3 5">
    <name type="scientific">Leptospira perolatii</name>
    <dbReference type="NCBI Taxonomy" id="2023191"/>
    <lineage>
        <taxon>Bacteria</taxon>
        <taxon>Pseudomonadati</taxon>
        <taxon>Spirochaetota</taxon>
        <taxon>Spirochaetia</taxon>
        <taxon>Leptospirales</taxon>
        <taxon>Leptospiraceae</taxon>
        <taxon>Leptospira</taxon>
    </lineage>
</organism>
<gene>
    <name evidence="2" type="ORF">CH360_06620</name>
    <name evidence="3" type="ORF">CH373_12350</name>
</gene>
<dbReference type="EMBL" id="NPDZ01000007">
    <property type="protein sequence ID" value="PJZ72844.1"/>
    <property type="molecule type" value="Genomic_DNA"/>
</dbReference>
<dbReference type="InterPro" id="IPR001173">
    <property type="entry name" value="Glyco_trans_2-like"/>
</dbReference>
<feature type="domain" description="Glycosyltransferase 2-like" evidence="1">
    <location>
        <begin position="10"/>
        <end position="123"/>
    </location>
</feature>
<evidence type="ECO:0000313" key="4">
    <source>
        <dbReference type="Proteomes" id="UP000231962"/>
    </source>
</evidence>
<evidence type="ECO:0000313" key="2">
    <source>
        <dbReference type="EMBL" id="PJZ70272.1"/>
    </source>
</evidence>
<dbReference type="OrthoDB" id="9069044at2"/>